<dbReference type="InterPro" id="IPR000792">
    <property type="entry name" value="Tscrpt_reg_LuxR_C"/>
</dbReference>
<accession>E6V249</accession>
<dbReference type="EMBL" id="CP002417">
    <property type="protein sequence ID" value="ADU39128.1"/>
    <property type="molecule type" value="Genomic_DNA"/>
</dbReference>
<dbReference type="eggNOG" id="COG2197">
    <property type="taxonomic scope" value="Bacteria"/>
</dbReference>
<dbReference type="GO" id="GO:0003677">
    <property type="term" value="F:DNA binding"/>
    <property type="evidence" value="ECO:0007669"/>
    <property type="project" value="UniProtKB-KW"/>
</dbReference>
<dbReference type="Gene3D" id="1.10.10.10">
    <property type="entry name" value="Winged helix-like DNA-binding domain superfamily/Winged helix DNA-binding domain"/>
    <property type="match status" value="1"/>
</dbReference>
<protein>
    <submittedName>
        <fullName evidence="6">Autoinducer-binding domain protein</fullName>
    </submittedName>
</protein>
<dbReference type="PANTHER" id="PTHR44688:SF16">
    <property type="entry name" value="DNA-BINDING TRANSCRIPTIONAL ACTIVATOR DEVR_DOSR"/>
    <property type="match status" value="1"/>
</dbReference>
<dbReference type="PANTHER" id="PTHR44688">
    <property type="entry name" value="DNA-BINDING TRANSCRIPTIONAL ACTIVATOR DEVR_DOSR"/>
    <property type="match status" value="1"/>
</dbReference>
<organism evidence="6 7">
    <name type="scientific">Variovorax paradoxus (strain EPS)</name>
    <dbReference type="NCBI Taxonomy" id="595537"/>
    <lineage>
        <taxon>Bacteria</taxon>
        <taxon>Pseudomonadati</taxon>
        <taxon>Pseudomonadota</taxon>
        <taxon>Betaproteobacteria</taxon>
        <taxon>Burkholderiales</taxon>
        <taxon>Comamonadaceae</taxon>
        <taxon>Variovorax</taxon>
    </lineage>
</organism>
<evidence type="ECO:0000313" key="6">
    <source>
        <dbReference type="EMBL" id="ADU39128.1"/>
    </source>
</evidence>
<keyword evidence="2" id="KW-0238">DNA-binding</keyword>
<dbReference type="InterPro" id="IPR005143">
    <property type="entry name" value="TF_LuxR_autoind-bd_dom"/>
</dbReference>
<dbReference type="SUPFAM" id="SSF46894">
    <property type="entry name" value="C-terminal effector domain of the bipartite response regulators"/>
    <property type="match status" value="1"/>
</dbReference>
<dbReference type="Gene3D" id="3.30.450.80">
    <property type="entry name" value="Transcription factor LuxR-like, autoinducer-binding domain"/>
    <property type="match status" value="1"/>
</dbReference>
<dbReference type="Pfam" id="PF03472">
    <property type="entry name" value="Autoind_bind"/>
    <property type="match status" value="1"/>
</dbReference>
<dbReference type="SUPFAM" id="SSF75516">
    <property type="entry name" value="Pheromone-binding domain of LuxR-like quorum-sensing transcription factors"/>
    <property type="match status" value="1"/>
</dbReference>
<dbReference type="AlphaFoldDB" id="E6V249"/>
<dbReference type="HOGENOM" id="CLU_733513_0_0_4"/>
<keyword evidence="1" id="KW-0805">Transcription regulation</keyword>
<name>E6V249_VARPE</name>
<dbReference type="PROSITE" id="PS50043">
    <property type="entry name" value="HTH_LUXR_2"/>
    <property type="match status" value="1"/>
</dbReference>
<dbReference type="InterPro" id="IPR016032">
    <property type="entry name" value="Sig_transdc_resp-reg_C-effctor"/>
</dbReference>
<feature type="domain" description="HTH luxR-type" evidence="5">
    <location>
        <begin position="305"/>
        <end position="370"/>
    </location>
</feature>
<keyword evidence="3" id="KW-0804">Transcription</keyword>
<dbReference type="Pfam" id="PF00196">
    <property type="entry name" value="GerE"/>
    <property type="match status" value="1"/>
</dbReference>
<dbReference type="SMART" id="SM00421">
    <property type="entry name" value="HTH_LUXR"/>
    <property type="match status" value="1"/>
</dbReference>
<dbReference type="GO" id="GO:0006355">
    <property type="term" value="P:regulation of DNA-templated transcription"/>
    <property type="evidence" value="ECO:0007669"/>
    <property type="project" value="InterPro"/>
</dbReference>
<dbReference type="InterPro" id="IPR036693">
    <property type="entry name" value="TF_LuxR_autoind-bd_dom_sf"/>
</dbReference>
<evidence type="ECO:0000256" key="2">
    <source>
        <dbReference type="ARBA" id="ARBA00023125"/>
    </source>
</evidence>
<sequence length="377" mass="41928">MPSSQAPWFAMPEAFEEWRGRPNRATPPRQARPPAGADHQPAAAQADPDPLLAETPQALRARDQGFSIFPEHFMPSDNAANLGGRMPDFFTDDHLARPQMKPGSLGHPQGLLGQLLLAPEREMRLSLVKQALRQNGFEWLAYGTLRPRNGGLHPMRFLSSYAHQDWAEHYFAHGFHEVDVRHKDAPASGLPLVWDLESLEQAQSRQPLRLDSAETAARQRRFLDDMERHGIRSGVFLRLATPGQSGDHTFISCLSRTPSRRWIIQRVTGNALALGLSIHEYVSQHVLAGCAAQASQSPAADGPSNDGLAGLISPTQRAILEELMAGCSDKEIAYRLGLSGYAVDYHMRQLRRRFQVRNRVKLASVAAALWKSERPPE</sequence>
<evidence type="ECO:0000256" key="3">
    <source>
        <dbReference type="ARBA" id="ARBA00023163"/>
    </source>
</evidence>
<reference evidence="7" key="1">
    <citation type="submission" date="2010-12" db="EMBL/GenBank/DDBJ databases">
        <title>Complete sequence of Variovorax paradoxus EPS.</title>
        <authorList>
            <consortium name="US DOE Joint Genome Institute"/>
            <person name="Lucas S."/>
            <person name="Copeland A."/>
            <person name="Lapidus A."/>
            <person name="Cheng J.-F."/>
            <person name="Goodwin L."/>
            <person name="Pitluck S."/>
            <person name="Teshima H."/>
            <person name="Detter J.C."/>
            <person name="Han C."/>
            <person name="Tapia R."/>
            <person name="Land M."/>
            <person name="Hauser L."/>
            <person name="Kyrpides N."/>
            <person name="Ivanova N."/>
            <person name="Ovchinnikova G."/>
            <person name="Orwin P."/>
            <person name="Han J.-I.G."/>
            <person name="Woyke T."/>
        </authorList>
    </citation>
    <scope>NUCLEOTIDE SEQUENCE [LARGE SCALE GENOMIC DNA]</scope>
    <source>
        <strain evidence="7">EPS</strain>
    </source>
</reference>
<feature type="compositionally biased region" description="Low complexity" evidence="4">
    <location>
        <begin position="23"/>
        <end position="47"/>
    </location>
</feature>
<gene>
    <name evidence="6" type="ordered locus">Varpa_4968</name>
</gene>
<dbReference type="CDD" id="cd06170">
    <property type="entry name" value="LuxR_C_like"/>
    <property type="match status" value="1"/>
</dbReference>
<evidence type="ECO:0000259" key="5">
    <source>
        <dbReference type="PROSITE" id="PS50043"/>
    </source>
</evidence>
<dbReference type="RefSeq" id="WP_013543336.1">
    <property type="nucleotide sequence ID" value="NC_014931.1"/>
</dbReference>
<evidence type="ECO:0000256" key="1">
    <source>
        <dbReference type="ARBA" id="ARBA00023015"/>
    </source>
</evidence>
<evidence type="ECO:0000313" key="7">
    <source>
        <dbReference type="Proteomes" id="UP000008917"/>
    </source>
</evidence>
<dbReference type="Proteomes" id="UP000008917">
    <property type="component" value="Chromosome"/>
</dbReference>
<feature type="region of interest" description="Disordered" evidence="4">
    <location>
        <begin position="1"/>
        <end position="47"/>
    </location>
</feature>
<dbReference type="InterPro" id="IPR036388">
    <property type="entry name" value="WH-like_DNA-bd_sf"/>
</dbReference>
<evidence type="ECO:0000256" key="4">
    <source>
        <dbReference type="SAM" id="MobiDB-lite"/>
    </source>
</evidence>
<dbReference type="STRING" id="595537.Varpa_4968"/>
<reference evidence="6 7" key="2">
    <citation type="journal article" date="2013" name="Genome Announc.">
        <title>Genome of the Root-Associated Plant Growth-Promoting Bacterium Variovorax paradoxus Strain EPS.</title>
        <authorList>
            <person name="Han J.I."/>
            <person name="Spain J.C."/>
            <person name="Leadbetter J.R."/>
            <person name="Ovchinnikova G."/>
            <person name="Goodwin L.A."/>
            <person name="Han C.S."/>
            <person name="Woyke T."/>
            <person name="Davenport K.W."/>
            <person name="Orwin P.M."/>
        </authorList>
    </citation>
    <scope>NUCLEOTIDE SEQUENCE [LARGE SCALE GENOMIC DNA]</scope>
    <source>
        <strain evidence="6 7">EPS</strain>
    </source>
</reference>
<dbReference type="KEGG" id="vpe:Varpa_4968"/>
<proteinExistence type="predicted"/>